<dbReference type="Proteomes" id="UP000199203">
    <property type="component" value="Unassembled WGS sequence"/>
</dbReference>
<feature type="region of interest" description="Disordered" evidence="1">
    <location>
        <begin position="118"/>
        <end position="161"/>
    </location>
</feature>
<dbReference type="EMBL" id="FNBH01000003">
    <property type="protein sequence ID" value="SDG09312.1"/>
    <property type="molecule type" value="Genomic_DNA"/>
</dbReference>
<name>A0A1G7REZ1_9FLAO</name>
<dbReference type="STRING" id="454006.SAMN05421825_2651"/>
<evidence type="ECO:0000259" key="2">
    <source>
        <dbReference type="PROSITE" id="PS50943"/>
    </source>
</evidence>
<organism evidence="3 4">
    <name type="scientific">Epilithonimonas hungarica</name>
    <dbReference type="NCBI Taxonomy" id="454006"/>
    <lineage>
        <taxon>Bacteria</taxon>
        <taxon>Pseudomonadati</taxon>
        <taxon>Bacteroidota</taxon>
        <taxon>Flavobacteriia</taxon>
        <taxon>Flavobacteriales</taxon>
        <taxon>Weeksellaceae</taxon>
        <taxon>Chryseobacterium group</taxon>
        <taxon>Epilithonimonas</taxon>
    </lineage>
</organism>
<dbReference type="AlphaFoldDB" id="A0A1G7REZ1"/>
<evidence type="ECO:0000313" key="4">
    <source>
        <dbReference type="Proteomes" id="UP000199203"/>
    </source>
</evidence>
<keyword evidence="4" id="KW-1185">Reference proteome</keyword>
<dbReference type="Gene3D" id="1.10.260.40">
    <property type="entry name" value="lambda repressor-like DNA-binding domains"/>
    <property type="match status" value="1"/>
</dbReference>
<sequence>MHSILIRYICNMDFNDRITKVIEYSELSPAEFAEEINVQRSSISHIISGRNKPSLDFITKIKVAFPKIEWDWLINGEGEMLMSEKVIEPTEEKSESAEKKKPSLPDLFSLINDENFGMTENEDKLEKPKPRESDIPKPMSKKNILTDSQPLENFDKKQENSSKKIRRIVFFYQDGTFETYEN</sequence>
<gene>
    <name evidence="3" type="ORF">SAMN05421825_2651</name>
</gene>
<dbReference type="SMART" id="SM00530">
    <property type="entry name" value="HTH_XRE"/>
    <property type="match status" value="1"/>
</dbReference>
<dbReference type="CDD" id="cd00093">
    <property type="entry name" value="HTH_XRE"/>
    <property type="match status" value="1"/>
</dbReference>
<feature type="domain" description="HTH cro/C1-type" evidence="2">
    <location>
        <begin position="27"/>
        <end position="73"/>
    </location>
</feature>
<protein>
    <submittedName>
        <fullName evidence="3">Helix-turn-helix</fullName>
    </submittedName>
</protein>
<reference evidence="4" key="1">
    <citation type="submission" date="2016-10" db="EMBL/GenBank/DDBJ databases">
        <authorList>
            <person name="Varghese N."/>
            <person name="Submissions S."/>
        </authorList>
    </citation>
    <scope>NUCLEOTIDE SEQUENCE [LARGE SCALE GENOMIC DNA]</scope>
    <source>
        <strain evidence="4">DSM 19684</strain>
    </source>
</reference>
<dbReference type="InterPro" id="IPR010982">
    <property type="entry name" value="Lambda_DNA-bd_dom_sf"/>
</dbReference>
<dbReference type="GO" id="GO:0003677">
    <property type="term" value="F:DNA binding"/>
    <property type="evidence" value="ECO:0007669"/>
    <property type="project" value="InterPro"/>
</dbReference>
<evidence type="ECO:0000313" key="3">
    <source>
        <dbReference type="EMBL" id="SDG09312.1"/>
    </source>
</evidence>
<dbReference type="Pfam" id="PF01381">
    <property type="entry name" value="HTH_3"/>
    <property type="match status" value="1"/>
</dbReference>
<dbReference type="SUPFAM" id="SSF47413">
    <property type="entry name" value="lambda repressor-like DNA-binding domains"/>
    <property type="match status" value="1"/>
</dbReference>
<accession>A0A1G7REZ1</accession>
<dbReference type="PROSITE" id="PS50943">
    <property type="entry name" value="HTH_CROC1"/>
    <property type="match status" value="1"/>
</dbReference>
<dbReference type="InterPro" id="IPR001387">
    <property type="entry name" value="Cro/C1-type_HTH"/>
</dbReference>
<feature type="compositionally biased region" description="Basic and acidic residues" evidence="1">
    <location>
        <begin position="121"/>
        <end position="135"/>
    </location>
</feature>
<evidence type="ECO:0000256" key="1">
    <source>
        <dbReference type="SAM" id="MobiDB-lite"/>
    </source>
</evidence>
<proteinExistence type="predicted"/>